<gene>
    <name evidence="1" type="ORF">L2E82_40301</name>
</gene>
<evidence type="ECO:0000313" key="2">
    <source>
        <dbReference type="Proteomes" id="UP001055811"/>
    </source>
</evidence>
<comment type="caution">
    <text evidence="1">The sequence shown here is derived from an EMBL/GenBank/DDBJ whole genome shotgun (WGS) entry which is preliminary data.</text>
</comment>
<reference evidence="1 2" key="2">
    <citation type="journal article" date="2022" name="Mol. Ecol. Resour.">
        <title>The genomes of chicory, endive, great burdock and yacon provide insights into Asteraceae paleo-polyploidization history and plant inulin production.</title>
        <authorList>
            <person name="Fan W."/>
            <person name="Wang S."/>
            <person name="Wang H."/>
            <person name="Wang A."/>
            <person name="Jiang F."/>
            <person name="Liu H."/>
            <person name="Zhao H."/>
            <person name="Xu D."/>
            <person name="Zhang Y."/>
        </authorList>
    </citation>
    <scope>NUCLEOTIDE SEQUENCE [LARGE SCALE GENOMIC DNA]</scope>
    <source>
        <strain evidence="2">cv. Punajuju</strain>
        <tissue evidence="1">Leaves</tissue>
    </source>
</reference>
<organism evidence="1 2">
    <name type="scientific">Cichorium intybus</name>
    <name type="common">Chicory</name>
    <dbReference type="NCBI Taxonomy" id="13427"/>
    <lineage>
        <taxon>Eukaryota</taxon>
        <taxon>Viridiplantae</taxon>
        <taxon>Streptophyta</taxon>
        <taxon>Embryophyta</taxon>
        <taxon>Tracheophyta</taxon>
        <taxon>Spermatophyta</taxon>
        <taxon>Magnoliopsida</taxon>
        <taxon>eudicotyledons</taxon>
        <taxon>Gunneridae</taxon>
        <taxon>Pentapetalae</taxon>
        <taxon>asterids</taxon>
        <taxon>campanulids</taxon>
        <taxon>Asterales</taxon>
        <taxon>Asteraceae</taxon>
        <taxon>Cichorioideae</taxon>
        <taxon>Cichorieae</taxon>
        <taxon>Cichoriinae</taxon>
        <taxon>Cichorium</taxon>
    </lineage>
</organism>
<dbReference type="Proteomes" id="UP001055811">
    <property type="component" value="Linkage Group LG07"/>
</dbReference>
<name>A0ACB9AL00_CICIN</name>
<dbReference type="EMBL" id="CM042015">
    <property type="protein sequence ID" value="KAI3710518.1"/>
    <property type="molecule type" value="Genomic_DNA"/>
</dbReference>
<accession>A0ACB9AL00</accession>
<protein>
    <submittedName>
        <fullName evidence="1">Uncharacterized protein</fullName>
    </submittedName>
</protein>
<reference evidence="2" key="1">
    <citation type="journal article" date="2022" name="Mol. Ecol. Resour.">
        <title>The genomes of chicory, endive, great burdock and yacon provide insights into Asteraceae palaeo-polyploidization history and plant inulin production.</title>
        <authorList>
            <person name="Fan W."/>
            <person name="Wang S."/>
            <person name="Wang H."/>
            <person name="Wang A."/>
            <person name="Jiang F."/>
            <person name="Liu H."/>
            <person name="Zhao H."/>
            <person name="Xu D."/>
            <person name="Zhang Y."/>
        </authorList>
    </citation>
    <scope>NUCLEOTIDE SEQUENCE [LARGE SCALE GENOMIC DNA]</scope>
    <source>
        <strain evidence="2">cv. Punajuju</strain>
    </source>
</reference>
<keyword evidence="2" id="KW-1185">Reference proteome</keyword>
<evidence type="ECO:0000313" key="1">
    <source>
        <dbReference type="EMBL" id="KAI3710518.1"/>
    </source>
</evidence>
<sequence length="168" mass="18749">MSTMRKIKCDDSLIRPYTTNHKKFLQSLLLLITIEKPDEDDQDLKYKFSPSVTKTNTNIIFSKQLVGRKESDLAVQAIPSESGPRRSENRPFRGTNRLSEARLRCAGCPVGGNHCSEVDRRQEQLGGDAVVGLAAVVGLGHMEPGWGIRGEEDAARFQEEERVCLCCK</sequence>
<proteinExistence type="predicted"/>